<dbReference type="FunCoup" id="A0A6J2ULR3">
    <property type="interactions" value="295"/>
</dbReference>
<evidence type="ECO:0000256" key="6">
    <source>
        <dbReference type="ARBA" id="ARBA00023136"/>
    </source>
</evidence>
<evidence type="ECO:0000256" key="7">
    <source>
        <dbReference type="ARBA" id="ARBA00023180"/>
    </source>
</evidence>
<dbReference type="FunFam" id="3.20.20.80:FF:000062">
    <property type="entry name" value="Klotho"/>
    <property type="match status" value="1"/>
</dbReference>
<dbReference type="GeneID" id="115804898"/>
<evidence type="ECO:0000256" key="3">
    <source>
        <dbReference type="ARBA" id="ARBA00022692"/>
    </source>
</evidence>
<keyword evidence="5 9" id="KW-1133">Transmembrane helix</keyword>
<name>A0A6J2ULR3_CHACN</name>
<reference evidence="12" key="1">
    <citation type="submission" date="2025-08" db="UniProtKB">
        <authorList>
            <consortium name="RefSeq"/>
        </authorList>
    </citation>
    <scope>IDENTIFICATION</scope>
</reference>
<dbReference type="GO" id="GO:0004553">
    <property type="term" value="F:hydrolase activity, hydrolyzing O-glycosyl compounds"/>
    <property type="evidence" value="ECO:0007669"/>
    <property type="project" value="InterPro"/>
</dbReference>
<evidence type="ECO:0000313" key="11">
    <source>
        <dbReference type="Proteomes" id="UP000504632"/>
    </source>
</evidence>
<evidence type="ECO:0000256" key="4">
    <source>
        <dbReference type="ARBA" id="ARBA00022737"/>
    </source>
</evidence>
<keyword evidence="10" id="KW-0732">Signal</keyword>
<dbReference type="Pfam" id="PF00232">
    <property type="entry name" value="Glyco_hydro_1"/>
    <property type="match status" value="3"/>
</dbReference>
<evidence type="ECO:0000256" key="8">
    <source>
        <dbReference type="ARBA" id="ARBA00060858"/>
    </source>
</evidence>
<evidence type="ECO:0000256" key="9">
    <source>
        <dbReference type="SAM" id="Phobius"/>
    </source>
</evidence>
<dbReference type="OrthoDB" id="65569at2759"/>
<proteinExistence type="inferred from homology"/>
<dbReference type="InParanoid" id="A0A6J2ULR3"/>
<organism evidence="11 12">
    <name type="scientific">Chanos chanos</name>
    <name type="common">Milkfish</name>
    <name type="synonym">Mugil chanos</name>
    <dbReference type="NCBI Taxonomy" id="29144"/>
    <lineage>
        <taxon>Eukaryota</taxon>
        <taxon>Metazoa</taxon>
        <taxon>Chordata</taxon>
        <taxon>Craniata</taxon>
        <taxon>Vertebrata</taxon>
        <taxon>Euteleostomi</taxon>
        <taxon>Actinopterygii</taxon>
        <taxon>Neopterygii</taxon>
        <taxon>Teleostei</taxon>
        <taxon>Ostariophysi</taxon>
        <taxon>Gonorynchiformes</taxon>
        <taxon>Chanidae</taxon>
        <taxon>Chanos</taxon>
    </lineage>
</organism>
<keyword evidence="3 9" id="KW-0812">Transmembrane</keyword>
<feature type="chain" id="PRO_5026893485" evidence="10">
    <location>
        <begin position="22"/>
        <end position="1036"/>
    </location>
</feature>
<dbReference type="InterPro" id="IPR033132">
    <property type="entry name" value="GH_1_N_CS"/>
</dbReference>
<dbReference type="CTD" id="152831"/>
<evidence type="ECO:0000313" key="12">
    <source>
        <dbReference type="RefSeq" id="XP_030621245.1"/>
    </source>
</evidence>
<gene>
    <name evidence="12" type="primary">klb</name>
</gene>
<dbReference type="InterPro" id="IPR001360">
    <property type="entry name" value="Glyco_hydro_1"/>
</dbReference>
<keyword evidence="4" id="KW-0677">Repeat</keyword>
<protein>
    <submittedName>
        <fullName evidence="12">Beta-klotho</fullName>
    </submittedName>
</protein>
<dbReference type="AlphaFoldDB" id="A0A6J2ULR3"/>
<dbReference type="GO" id="GO:0005886">
    <property type="term" value="C:plasma membrane"/>
    <property type="evidence" value="ECO:0007669"/>
    <property type="project" value="UniProtKB-SubCell"/>
</dbReference>
<accession>A0A6J2ULR3</accession>
<dbReference type="Gene3D" id="3.20.20.80">
    <property type="entry name" value="Glycosidases"/>
    <property type="match status" value="3"/>
</dbReference>
<keyword evidence="6 9" id="KW-0472">Membrane</keyword>
<comment type="similarity">
    <text evidence="8">Belongs to the glycosyl hydrolase 1 family. Klotho subfamily.</text>
</comment>
<evidence type="ECO:0000256" key="1">
    <source>
        <dbReference type="ARBA" id="ARBA00004162"/>
    </source>
</evidence>
<dbReference type="InterPro" id="IPR017853">
    <property type="entry name" value="GH"/>
</dbReference>
<feature type="signal peptide" evidence="10">
    <location>
        <begin position="1"/>
        <end position="21"/>
    </location>
</feature>
<keyword evidence="2" id="KW-1003">Cell membrane</keyword>
<sequence length="1036" mass="116902">MTCVFSSCAISLSFFVGWCMCGVVERVSGEGKQQWLQQQNHSQFFQVEFPAGFLWGVGSSAFQTEGSWNIDGKGPSIWDHFTHSSVAGGIISETADISSNSYALWETDIKLVSYLGVQFHAFSLSWPRLFPDGFPTGHPNRAAVEHYQRLIRGLRLRGVEPVVTLFHWDFPQALQDQYGGWRNSSIVEVFADYAAFCFATFGTEVKIWLTMHNPFLLALQGYGTGVHAPGETGDPKTPFTVAHNLIKAHAKAWHVYNSRFRPQQKGRVSITLGSHWVEPFKGKATPANVDLCQRSMEAVIGWFAEPIYGSGDYPASLKASNQGLVPEFTAEERLWVRGTADFFSLAFGPDTLRVGQGLPRFGQTVSLDLRRVLGWIRLEYKDPEVLVAESGWFSDASVKLEDTVAIYLMKRFISQVLQAITLDSVKVFGYTAWSLVDGFEWNYGYSVRRGLFHVDFSKPDRPRVPKTTAKFYRQIISNNGFPIDETVENIKGHFPCDFQFGVADSVLQVHFRPFSPQFSDPHVYRWNFSGDGALRRVAGVSLHTRGPQCSDFLAIRRHIHILEITGSSHYRFALDWALLLPHGDLPSVNSEALRYYRCILKELQRKGVHVAITLYHPSRKSPTLGLPKLLHAQGGWMNRSTVKAFQSYANLCYQELGKWVSLWITINEPNRLAESYNGSVEDRQRVTENLLQAHARAWHIYDTDSRHQTGGMVSFALHADWVEPANPFAESHAEAAHRFLSFELGRFLDPLIGKAGEHPADGVGDGQGSGETQIFALPHPSEKGTVELKGALDFIALNHFTTRLVSPLRDSPSNSAHGCSFLSDPTWPSSSMGQSLVPWGLRRVLRWVRDRYGDAHHIIVTATGVDDQASYDDQLRQSYIRSYLQEALKAQMLDGIDLRGLYVWRLQDRHAPQFGLFSSSHFQSQPKRSVNVYREIITRRGFPAADATVTPCQLVVNHTSCPLCAKLAENKPLLFFGVCVFISVSMLTVVIPLTVMRKRRRRRRRKVPVHNVQPRLRRQQKFAMQQVPERICGPRL</sequence>
<dbReference type="PANTHER" id="PTHR10353:SF68">
    <property type="entry name" value="BETA-KLOTHO"/>
    <property type="match status" value="1"/>
</dbReference>
<dbReference type="FunFam" id="3.20.20.80:FF:000042">
    <property type="entry name" value="Klotho"/>
    <property type="match status" value="1"/>
</dbReference>
<dbReference type="SUPFAM" id="SSF51445">
    <property type="entry name" value="(Trans)glycosidases"/>
    <property type="match status" value="2"/>
</dbReference>
<evidence type="ECO:0000256" key="2">
    <source>
        <dbReference type="ARBA" id="ARBA00022475"/>
    </source>
</evidence>
<keyword evidence="7" id="KW-0325">Glycoprotein</keyword>
<dbReference type="PANTHER" id="PTHR10353">
    <property type="entry name" value="GLYCOSYL HYDROLASE"/>
    <property type="match status" value="1"/>
</dbReference>
<keyword evidence="11" id="KW-1185">Reference proteome</keyword>
<evidence type="ECO:0000256" key="10">
    <source>
        <dbReference type="SAM" id="SignalP"/>
    </source>
</evidence>
<feature type="transmembrane region" description="Helical" evidence="9">
    <location>
        <begin position="973"/>
        <end position="996"/>
    </location>
</feature>
<dbReference type="GO" id="GO:0005975">
    <property type="term" value="P:carbohydrate metabolic process"/>
    <property type="evidence" value="ECO:0007669"/>
    <property type="project" value="InterPro"/>
</dbReference>
<dbReference type="RefSeq" id="XP_030621245.1">
    <property type="nucleotide sequence ID" value="XM_030765385.1"/>
</dbReference>
<evidence type="ECO:0000256" key="5">
    <source>
        <dbReference type="ARBA" id="ARBA00022989"/>
    </source>
</evidence>
<comment type="subcellular location">
    <subcellularLocation>
        <location evidence="1">Cell membrane</location>
        <topology evidence="1">Single-pass membrane protein</topology>
    </subcellularLocation>
</comment>
<dbReference type="Proteomes" id="UP000504632">
    <property type="component" value="Chromosome 2"/>
</dbReference>
<dbReference type="PROSITE" id="PS00653">
    <property type="entry name" value="GLYCOSYL_HYDROL_F1_2"/>
    <property type="match status" value="1"/>
</dbReference>